<comment type="caution">
    <text evidence="3">The sequence shown here is derived from an EMBL/GenBank/DDBJ whole genome shotgun (WGS) entry which is preliminary data.</text>
</comment>
<dbReference type="InterPro" id="IPR050975">
    <property type="entry name" value="Sleep_regulator"/>
</dbReference>
<evidence type="ECO:0000256" key="1">
    <source>
        <dbReference type="ARBA" id="ARBA00022729"/>
    </source>
</evidence>
<proteinExistence type="predicted"/>
<protein>
    <recommendedName>
        <fullName evidence="5">Protein quiver</fullName>
    </recommendedName>
</protein>
<dbReference type="PANTHER" id="PTHR33562:SF28">
    <property type="entry name" value="PROTEIN QUIVER"/>
    <property type="match status" value="1"/>
</dbReference>
<dbReference type="PANTHER" id="PTHR33562">
    <property type="entry name" value="ATILLA, ISOFORM B-RELATED-RELATED"/>
    <property type="match status" value="1"/>
</dbReference>
<gene>
    <name evidence="3" type="ORF">CEXT_649121</name>
</gene>
<name>A0AAV4NQ18_CAEEX</name>
<evidence type="ECO:0000256" key="2">
    <source>
        <dbReference type="ARBA" id="ARBA00023180"/>
    </source>
</evidence>
<keyword evidence="1" id="KW-0732">Signal</keyword>
<accession>A0AAV4NQ18</accession>
<dbReference type="GO" id="GO:0032222">
    <property type="term" value="P:regulation of synaptic transmission, cholinergic"/>
    <property type="evidence" value="ECO:0007669"/>
    <property type="project" value="InterPro"/>
</dbReference>
<sequence>MLMGRDYLQQHLNIIGVTISASFPLCGDDSMNGWHLLICSKLKDVYIEDAFHFSLLHLYWTARQCMSNWPRLGVEKKKKIRRTRDMGNLYRIKLWISPSIQIGSKGFSSIKENGISDKFNHEAFRDQFSASKKLNRKQTEVWWFNFKMLWWLLFMLSVSQISCELWCYSCVSSQPGCEEFYIDWRIHHAITCPREDDKCVKIIERKGVDKFITRDCLSNLEGQKKDIPADRYDGCRKAAEQPKLAVYVENRITQLEINNQYWDEVNYCFCEFDQWCNHGNFLYCNKCILILITVFVLNTRINNFI</sequence>
<organism evidence="3 4">
    <name type="scientific">Caerostris extrusa</name>
    <name type="common">Bark spider</name>
    <name type="synonym">Caerostris bankana</name>
    <dbReference type="NCBI Taxonomy" id="172846"/>
    <lineage>
        <taxon>Eukaryota</taxon>
        <taxon>Metazoa</taxon>
        <taxon>Ecdysozoa</taxon>
        <taxon>Arthropoda</taxon>
        <taxon>Chelicerata</taxon>
        <taxon>Arachnida</taxon>
        <taxon>Araneae</taxon>
        <taxon>Araneomorphae</taxon>
        <taxon>Entelegynae</taxon>
        <taxon>Araneoidea</taxon>
        <taxon>Araneidae</taxon>
        <taxon>Caerostris</taxon>
    </lineage>
</organism>
<reference evidence="3 4" key="1">
    <citation type="submission" date="2021-06" db="EMBL/GenBank/DDBJ databases">
        <title>Caerostris extrusa draft genome.</title>
        <authorList>
            <person name="Kono N."/>
            <person name="Arakawa K."/>
        </authorList>
    </citation>
    <scope>NUCLEOTIDE SEQUENCE [LARGE SCALE GENOMIC DNA]</scope>
</reference>
<dbReference type="Proteomes" id="UP001054945">
    <property type="component" value="Unassembled WGS sequence"/>
</dbReference>
<keyword evidence="2" id="KW-0325">Glycoprotein</keyword>
<dbReference type="GO" id="GO:0030431">
    <property type="term" value="P:sleep"/>
    <property type="evidence" value="ECO:0007669"/>
    <property type="project" value="InterPro"/>
</dbReference>
<evidence type="ECO:0000313" key="3">
    <source>
        <dbReference type="EMBL" id="GIX86902.1"/>
    </source>
</evidence>
<dbReference type="CDD" id="cd23591">
    <property type="entry name" value="TFP_LU_ECD_Crim"/>
    <property type="match status" value="1"/>
</dbReference>
<keyword evidence="4" id="KW-1185">Reference proteome</keyword>
<dbReference type="InterPro" id="IPR031424">
    <property type="entry name" value="QVR-like"/>
</dbReference>
<dbReference type="AlphaFoldDB" id="A0AAV4NQ18"/>
<dbReference type="Pfam" id="PF17064">
    <property type="entry name" value="QVR"/>
    <property type="match status" value="1"/>
</dbReference>
<evidence type="ECO:0000313" key="4">
    <source>
        <dbReference type="Proteomes" id="UP001054945"/>
    </source>
</evidence>
<dbReference type="EMBL" id="BPLR01003627">
    <property type="protein sequence ID" value="GIX86902.1"/>
    <property type="molecule type" value="Genomic_DNA"/>
</dbReference>
<evidence type="ECO:0008006" key="5">
    <source>
        <dbReference type="Google" id="ProtNLM"/>
    </source>
</evidence>